<dbReference type="Proteomes" id="UP000005990">
    <property type="component" value="Unassembled WGS sequence"/>
</dbReference>
<dbReference type="InterPro" id="IPR036424">
    <property type="entry name" value="UPP_synth-like_sf"/>
</dbReference>
<feature type="binding site" evidence="2">
    <location>
        <position position="68"/>
    </location>
    <ligand>
        <name>substrate</name>
    </ligand>
</feature>
<dbReference type="NCBIfam" id="NF011405">
    <property type="entry name" value="PRK14830.1"/>
    <property type="match status" value="1"/>
</dbReference>
<evidence type="ECO:0000313" key="3">
    <source>
        <dbReference type="EMBL" id="EFR30827.1"/>
    </source>
</evidence>
<dbReference type="SUPFAM" id="SSF64005">
    <property type="entry name" value="Undecaprenyl diphosphate synthase"/>
    <property type="match status" value="1"/>
</dbReference>
<dbReference type="HAMAP" id="MF_01139">
    <property type="entry name" value="ISPT"/>
    <property type="match status" value="1"/>
</dbReference>
<dbReference type="RefSeq" id="WP_006418613.1">
    <property type="nucleotide sequence ID" value="NZ_AENN01000016.1"/>
</dbReference>
<dbReference type="AlphaFoldDB" id="E4KQD3"/>
<proteinExistence type="inferred from homology"/>
<gene>
    <name evidence="3" type="primary">uppS</name>
    <name evidence="3" type="ORF">HMPREF9257_1734</name>
</gene>
<dbReference type="Gene3D" id="3.40.1180.10">
    <property type="entry name" value="Decaprenyl diphosphate synthase-like"/>
    <property type="match status" value="1"/>
</dbReference>
<dbReference type="PANTHER" id="PTHR10291:SF0">
    <property type="entry name" value="DEHYDRODOLICHYL DIPHOSPHATE SYNTHASE 2"/>
    <property type="match status" value="1"/>
</dbReference>
<keyword evidence="4" id="KW-1185">Reference proteome</keyword>
<dbReference type="GO" id="GO:0016094">
    <property type="term" value="P:polyprenol biosynthetic process"/>
    <property type="evidence" value="ECO:0007669"/>
    <property type="project" value="TreeGrafter"/>
</dbReference>
<dbReference type="GO" id="GO:0000287">
    <property type="term" value="F:magnesium ion binding"/>
    <property type="evidence" value="ECO:0007669"/>
    <property type="project" value="UniProtKB-UniRule"/>
</dbReference>
<dbReference type="GO" id="GO:0030145">
    <property type="term" value="F:manganese ion binding"/>
    <property type="evidence" value="ECO:0007669"/>
    <property type="project" value="TreeGrafter"/>
</dbReference>
<name>E4KQD3_9LACT</name>
<evidence type="ECO:0000256" key="2">
    <source>
        <dbReference type="HAMAP-Rule" id="MF_01139"/>
    </source>
</evidence>
<evidence type="ECO:0000313" key="4">
    <source>
        <dbReference type="Proteomes" id="UP000005990"/>
    </source>
</evidence>
<feature type="binding site" evidence="2">
    <location>
        <position position="207"/>
    </location>
    <ligand>
        <name>Mg(2+)</name>
        <dbReference type="ChEBI" id="CHEBI:18420"/>
    </ligand>
</feature>
<feature type="binding site" evidence="2">
    <location>
        <position position="30"/>
    </location>
    <ligand>
        <name>substrate</name>
    </ligand>
</feature>
<keyword evidence="1 2" id="KW-0808">Transferase</keyword>
<dbReference type="InterPro" id="IPR018520">
    <property type="entry name" value="UPP_synth-like_CS"/>
</dbReference>
<comment type="caution">
    <text evidence="3">The sequence shown here is derived from an EMBL/GenBank/DDBJ whole genome shotgun (WGS) entry which is preliminary data.</text>
</comment>
<feature type="active site" description="Proton acceptor" evidence="2">
    <location>
        <position position="65"/>
    </location>
</feature>
<protein>
    <recommendedName>
        <fullName evidence="2">Isoprenyl transferase</fullName>
        <ecNumber evidence="2">2.5.1.-</ecNumber>
    </recommendedName>
</protein>
<feature type="binding site" evidence="2">
    <location>
        <begin position="62"/>
        <end position="64"/>
    </location>
    <ligand>
        <name>substrate</name>
    </ligand>
</feature>
<feature type="binding site" evidence="2">
    <location>
        <position position="22"/>
    </location>
    <ligand>
        <name>substrate</name>
    </ligand>
</feature>
<dbReference type="NCBIfam" id="TIGR00055">
    <property type="entry name" value="uppS"/>
    <property type="match status" value="1"/>
</dbReference>
<dbReference type="PROSITE" id="PS01066">
    <property type="entry name" value="UPP_SYNTHASE"/>
    <property type="match status" value="1"/>
</dbReference>
<feature type="binding site" evidence="2">
    <location>
        <begin position="18"/>
        <end position="21"/>
    </location>
    <ligand>
        <name>substrate</name>
    </ligand>
</feature>
<feature type="active site" evidence="2">
    <location>
        <position position="17"/>
    </location>
</feature>
<dbReference type="GO" id="GO:0005829">
    <property type="term" value="C:cytosol"/>
    <property type="evidence" value="ECO:0007669"/>
    <property type="project" value="TreeGrafter"/>
</dbReference>
<feature type="binding site" evidence="2">
    <location>
        <position position="17"/>
    </location>
    <ligand>
        <name>Mg(2+)</name>
        <dbReference type="ChEBI" id="CHEBI:18420"/>
    </ligand>
</feature>
<dbReference type="STRING" id="908337.HMPREF9257_1734"/>
<dbReference type="EC" id="2.5.1.-" evidence="2"/>
<comment type="similarity">
    <text evidence="2">Belongs to the UPP synthase family.</text>
</comment>
<dbReference type="GO" id="GO:0008834">
    <property type="term" value="F:ditrans,polycis-undecaprenyl-diphosphate synthase [(2E,6E)-farnesyl-diphosphate specific] activity"/>
    <property type="evidence" value="ECO:0007669"/>
    <property type="project" value="TreeGrafter"/>
</dbReference>
<dbReference type="PANTHER" id="PTHR10291">
    <property type="entry name" value="DEHYDRODOLICHYL DIPHOSPHATE SYNTHASE FAMILY MEMBER"/>
    <property type="match status" value="1"/>
</dbReference>
<accession>E4KQD3</accession>
<dbReference type="InterPro" id="IPR001441">
    <property type="entry name" value="UPP_synth-like"/>
</dbReference>
<keyword evidence="2" id="KW-0460">Magnesium</keyword>
<reference evidence="3 4" key="1">
    <citation type="submission" date="2010-10" db="EMBL/GenBank/DDBJ databases">
        <authorList>
            <person name="Durkin A.S."/>
            <person name="Madupu R."/>
            <person name="Torralba M."/>
            <person name="Gillis M."/>
            <person name="Methe B."/>
            <person name="Sutton G."/>
            <person name="Nelson K.E."/>
        </authorList>
    </citation>
    <scope>NUCLEOTIDE SEQUENCE [LARGE SCALE GENOMIC DNA]</scope>
    <source>
        <strain evidence="3 4">ACS-139-V-Col8</strain>
    </source>
</reference>
<dbReference type="OrthoDB" id="4191603at2"/>
<sequence length="241" mass="27553">MDNKFKAIPNHVAIIMDGNGRWAKKRLLPRVAGHHQGAQTIKKVAKRANQLGIKVLSLYAFSTENWGRPEKEVKFLMDLPKEFFKTYLPELMEEGVKLEVMGDLSTLPSATREIIETALDQTKHNTGLILNFLINYGGRQEITKAMQAIGQEIQAGRIQADQVDETYIEQHLMSAKLGAYAQPDLMIRTSGEERLSNFLLWQVAYSEFYFTNTLWPDFDAEALDLAIQEYGQRQRRYGKVL</sequence>
<comment type="function">
    <text evidence="2">Catalyzes the condensation of isopentenyl diphosphate (IPP) with allylic pyrophosphates generating different type of terpenoids.</text>
</comment>
<dbReference type="eggNOG" id="COG0020">
    <property type="taxonomic scope" value="Bacteria"/>
</dbReference>
<comment type="subunit">
    <text evidence="2">Homodimer.</text>
</comment>
<feature type="binding site" evidence="2">
    <location>
        <position position="188"/>
    </location>
    <ligand>
        <name>substrate</name>
    </ligand>
</feature>
<keyword evidence="2" id="KW-0479">Metal-binding</keyword>
<feature type="binding site" evidence="2">
    <location>
        <position position="34"/>
    </location>
    <ligand>
        <name>substrate</name>
    </ligand>
</feature>
<dbReference type="Pfam" id="PF01255">
    <property type="entry name" value="Prenyltransf"/>
    <property type="match status" value="1"/>
</dbReference>
<dbReference type="CDD" id="cd00475">
    <property type="entry name" value="Cis_IPPS"/>
    <property type="match status" value="1"/>
</dbReference>
<dbReference type="FunFam" id="3.40.1180.10:FF:000001">
    <property type="entry name" value="(2E,6E)-farnesyl-diphosphate-specific ditrans,polycis-undecaprenyl-diphosphate synthase"/>
    <property type="match status" value="1"/>
</dbReference>
<comment type="cofactor">
    <cofactor evidence="2">
        <name>Mg(2+)</name>
        <dbReference type="ChEBI" id="CHEBI:18420"/>
    </cofactor>
    <text evidence="2">Binds 2 magnesium ions per subunit.</text>
</comment>
<organism evidence="3 4">
    <name type="scientific">Eremococcus coleocola ACS-139-V-Col8</name>
    <dbReference type="NCBI Taxonomy" id="908337"/>
    <lineage>
        <taxon>Bacteria</taxon>
        <taxon>Bacillati</taxon>
        <taxon>Bacillota</taxon>
        <taxon>Bacilli</taxon>
        <taxon>Lactobacillales</taxon>
        <taxon>Aerococcaceae</taxon>
        <taxon>Eremococcus</taxon>
    </lineage>
</organism>
<feature type="binding site" evidence="2">
    <location>
        <begin position="194"/>
        <end position="196"/>
    </location>
    <ligand>
        <name>substrate</name>
    </ligand>
</feature>
<dbReference type="EMBL" id="AENN01000016">
    <property type="protein sequence ID" value="EFR30827.1"/>
    <property type="molecule type" value="Genomic_DNA"/>
</dbReference>
<evidence type="ECO:0000256" key="1">
    <source>
        <dbReference type="ARBA" id="ARBA00022679"/>
    </source>
</evidence>
<feature type="binding site" evidence="2">
    <location>
        <position position="66"/>
    </location>
    <ligand>
        <name>substrate</name>
    </ligand>
</feature>